<organism evidence="1 2">
    <name type="scientific">Caballeronia sordidicola</name>
    <name type="common">Burkholderia sordidicola</name>
    <dbReference type="NCBI Taxonomy" id="196367"/>
    <lineage>
        <taxon>Bacteria</taxon>
        <taxon>Pseudomonadati</taxon>
        <taxon>Pseudomonadota</taxon>
        <taxon>Betaproteobacteria</taxon>
        <taxon>Burkholderiales</taxon>
        <taxon>Burkholderiaceae</taxon>
        <taxon>Caballeronia</taxon>
    </lineage>
</organism>
<proteinExistence type="predicted"/>
<reference evidence="1 2" key="1">
    <citation type="submission" date="2017-03" db="EMBL/GenBank/DDBJ databases">
        <title>Genome analysis of strain PAMC 26577.</title>
        <authorList>
            <person name="Oh H.-M."/>
            <person name="Yang J.-A."/>
        </authorList>
    </citation>
    <scope>NUCLEOTIDE SEQUENCE [LARGE SCALE GENOMIC DNA]</scope>
    <source>
        <strain evidence="1 2">PAMC 26577</strain>
    </source>
</reference>
<sequence>MRQRVSNLKRFPALGAEGIGGSFRDPFSVGTYPTFDNHMLALHLR</sequence>
<evidence type="ECO:0000313" key="1">
    <source>
        <dbReference type="EMBL" id="OTP76266.1"/>
    </source>
</evidence>
<accession>A0A242MZF2</accession>
<name>A0A242MZF2_CABSO</name>
<gene>
    <name evidence="1" type="ORF">PAMC26577_11320</name>
</gene>
<protein>
    <submittedName>
        <fullName evidence="1">Uncharacterized protein</fullName>
    </submittedName>
</protein>
<dbReference type="Proteomes" id="UP000195221">
    <property type="component" value="Unassembled WGS sequence"/>
</dbReference>
<evidence type="ECO:0000313" key="2">
    <source>
        <dbReference type="Proteomes" id="UP000195221"/>
    </source>
</evidence>
<dbReference type="AlphaFoldDB" id="A0A242MZF2"/>
<comment type="caution">
    <text evidence="1">The sequence shown here is derived from an EMBL/GenBank/DDBJ whole genome shotgun (WGS) entry which is preliminary data.</text>
</comment>
<dbReference type="EMBL" id="NBTZ01000038">
    <property type="protein sequence ID" value="OTP76266.1"/>
    <property type="molecule type" value="Genomic_DNA"/>
</dbReference>